<dbReference type="Proteomes" id="UP000001188">
    <property type="component" value="Chromosome"/>
</dbReference>
<dbReference type="KEGG" id="xca:xcc-b100_2821"/>
<protein>
    <submittedName>
        <fullName evidence="2">Uncharacterized protein</fullName>
    </submittedName>
</protein>
<organism evidence="2 3">
    <name type="scientific">Xanthomonas campestris pv. campestris (strain B100)</name>
    <dbReference type="NCBI Taxonomy" id="509169"/>
    <lineage>
        <taxon>Bacteria</taxon>
        <taxon>Pseudomonadati</taxon>
        <taxon>Pseudomonadota</taxon>
        <taxon>Gammaproteobacteria</taxon>
        <taxon>Lysobacterales</taxon>
        <taxon>Lysobacteraceae</taxon>
        <taxon>Xanthomonas</taxon>
    </lineage>
</organism>
<feature type="compositionally biased region" description="Basic residues" evidence="1">
    <location>
        <begin position="292"/>
        <end position="303"/>
    </location>
</feature>
<feature type="region of interest" description="Disordered" evidence="1">
    <location>
        <begin position="286"/>
        <end position="322"/>
    </location>
</feature>
<accession>B0RVW4</accession>
<reference evidence="2 3" key="1">
    <citation type="journal article" date="2008" name="J. Biotechnol.">
        <title>The genome of Xanthomonas campestris pv. campestris B100 and its use for the reconstruction of metabolic pathways involved in xanthan biosynthesis.</title>
        <authorList>
            <person name="Vorholter F.J."/>
            <person name="Schneiker S."/>
            <person name="Goesmann A."/>
            <person name="Krause L."/>
            <person name="Bekel T."/>
            <person name="Kaiser O."/>
            <person name="Linke B."/>
            <person name="Patschkowski T."/>
            <person name="Ruckert C."/>
            <person name="Schmid J."/>
            <person name="Sidhu V.K."/>
            <person name="Sieber V."/>
            <person name="Tauch A."/>
            <person name="Watt S.A."/>
            <person name="Weisshaar B."/>
            <person name="Becker A."/>
            <person name="Niehaus K."/>
            <person name="Puhler A."/>
        </authorList>
    </citation>
    <scope>NUCLEOTIDE SEQUENCE [LARGE SCALE GENOMIC DNA]</scope>
    <source>
        <strain evidence="2 3">B100</strain>
    </source>
</reference>
<dbReference type="AlphaFoldDB" id="B0RVW4"/>
<sequence length="322" mass="36448">MARLAESSVVIAFRDWQWLNRQAEEVSPDVMVVLEGNPESQLGDLEVSFDDRLFLFEVKSTANTISEEWSKRNSNNEPKPKKLFQRMCRLLNSAGRYASAAERASNPHNLDKALENINRSLLCHHFLYWDQTPGYFAMEPYLFAIRRTHGLERPDLKSLNIGCKFIEQGKLILEENCLGLTKPSITTINDDAILFEEIKTYVPDMIKAKAVRLISGLNLNSGKDPDWQYLGLKVDDFQSYVNTVCSDLNYTTNCIVLSSSGKLFAHVVNTKDLKVLARAISVKFDDSSKPIPKGKKQKLRIANRRGDSLKNSKKPAPAKFST</sequence>
<proteinExistence type="predicted"/>
<gene>
    <name evidence="2" type="ORF">XCCB100_2821</name>
</gene>
<evidence type="ECO:0000256" key="1">
    <source>
        <dbReference type="SAM" id="MobiDB-lite"/>
    </source>
</evidence>
<dbReference type="EMBL" id="AM920689">
    <property type="protein sequence ID" value="CAP52182.1"/>
    <property type="molecule type" value="Genomic_DNA"/>
</dbReference>
<name>B0RVW4_XANCB</name>
<dbReference type="HOGENOM" id="CLU_863181_0_0_6"/>
<evidence type="ECO:0000313" key="3">
    <source>
        <dbReference type="Proteomes" id="UP000001188"/>
    </source>
</evidence>
<evidence type="ECO:0000313" key="2">
    <source>
        <dbReference type="EMBL" id="CAP52182.1"/>
    </source>
</evidence>